<feature type="compositionally biased region" description="Basic and acidic residues" evidence="1">
    <location>
        <begin position="331"/>
        <end position="352"/>
    </location>
</feature>
<dbReference type="Gene3D" id="1.20.144.10">
    <property type="entry name" value="Phosphatidic acid phosphatase type 2/haloperoxidase"/>
    <property type="match status" value="1"/>
</dbReference>
<sequence length="509" mass="55247">MTGPEQGGPTRTSRALAIVHLAMHDAWVAYETPDARYHPDPVLALAEAGTDGGYAAVGEAAAMTLTALFPRQSPFIHGKCHEWTNLIAHLDADALSKGAVFGTAVAMMHLAKREMDGSKIPGTYRVAGTPGAHQPDPYAPGQGFLTPAWGQVQPFTSDQPVQGEAPFGLDLEKLAGKDLSPILTHEDWHKEVEEVRIKGGAPGTPGLTRTAEETLIGIFWGYDGVRNLGTPPRLYNQCIRSISRQLGLDVTENARLFAQVNMAMADAGIAAWKLKYECNLYRPVIGVREAAAGYGKYGKSSDKTFASPLEMPVPDDVKAWLAVEPSDRSTRYHTEPADVSRGTPERHFDGDPSWRPLGAPQTNDPQKFHRSPPFPAYPSGHATFGAACFLTAYHFLAAKGMTEQELAELCFTFTSDEFNGVNEDPDGSVRPRHTRTMTLAQAIHENAVSRIYLGVHWRIDAIEGVRLGRIIAEQAASKLRPPKPDEAERVAGSSARTVQGLKESLLPGE</sequence>
<dbReference type="EMBL" id="CP067420">
    <property type="protein sequence ID" value="QQP90573.1"/>
    <property type="molecule type" value="Genomic_DNA"/>
</dbReference>
<dbReference type="InterPro" id="IPR016119">
    <property type="entry name" value="Br/Cl_peroxidase_C"/>
</dbReference>
<name>A0ABX7BB96_9PROT</name>
<dbReference type="Proteomes" id="UP000595197">
    <property type="component" value="Chromosome"/>
</dbReference>
<dbReference type="Pfam" id="PF01569">
    <property type="entry name" value="PAP2"/>
    <property type="match status" value="1"/>
</dbReference>
<reference evidence="3" key="1">
    <citation type="submission" date="2021-02" db="EMBL/GenBank/DDBJ databases">
        <title>Skermanella TT6 skin isolate.</title>
        <authorList>
            <person name="Lee K."/>
            <person name="Ganzorig M."/>
        </authorList>
    </citation>
    <scope>NUCLEOTIDE SEQUENCE</scope>
    <source>
        <strain evidence="3">TT6</strain>
    </source>
</reference>
<accession>A0ABX7BB96</accession>
<protein>
    <submittedName>
        <fullName evidence="3">Phosphatase PAP2 family protein</fullName>
    </submittedName>
</protein>
<dbReference type="SUPFAM" id="SSF48317">
    <property type="entry name" value="Acid phosphatase/Vanadium-dependent haloperoxidase"/>
    <property type="match status" value="1"/>
</dbReference>
<evidence type="ECO:0000256" key="1">
    <source>
        <dbReference type="SAM" id="MobiDB-lite"/>
    </source>
</evidence>
<evidence type="ECO:0000313" key="3">
    <source>
        <dbReference type="EMBL" id="QQP90573.1"/>
    </source>
</evidence>
<dbReference type="CDD" id="cd03398">
    <property type="entry name" value="PAP2_haloperoxidase"/>
    <property type="match status" value="1"/>
</dbReference>
<dbReference type="InterPro" id="IPR036938">
    <property type="entry name" value="PAP2/HPO_sf"/>
</dbReference>
<feature type="region of interest" description="Disordered" evidence="1">
    <location>
        <begin position="478"/>
        <end position="509"/>
    </location>
</feature>
<dbReference type="InterPro" id="IPR052559">
    <property type="entry name" value="V-haloperoxidase"/>
</dbReference>
<organism evidence="3 4">
    <name type="scientific">Skermanella cutis</name>
    <dbReference type="NCBI Taxonomy" id="2775420"/>
    <lineage>
        <taxon>Bacteria</taxon>
        <taxon>Pseudomonadati</taxon>
        <taxon>Pseudomonadota</taxon>
        <taxon>Alphaproteobacteria</taxon>
        <taxon>Rhodospirillales</taxon>
        <taxon>Azospirillaceae</taxon>
        <taxon>Skermanella</taxon>
    </lineage>
</organism>
<feature type="domain" description="Phosphatidic acid phosphatase type 2/haloperoxidase" evidence="2">
    <location>
        <begin position="363"/>
        <end position="472"/>
    </location>
</feature>
<keyword evidence="4" id="KW-1185">Reference proteome</keyword>
<dbReference type="PANTHER" id="PTHR34599:SF1">
    <property type="entry name" value="PHOSPHATIDIC ACID PHOSPHATASE TYPE 2_HALOPEROXIDASE DOMAIN-CONTAINING PROTEIN"/>
    <property type="match status" value="1"/>
</dbReference>
<gene>
    <name evidence="3" type="ORF">IGS68_04835</name>
</gene>
<dbReference type="Gene3D" id="1.10.606.10">
    <property type="entry name" value="Vanadium-containing Chloroperoxidase, domain 2"/>
    <property type="match status" value="1"/>
</dbReference>
<proteinExistence type="predicted"/>
<dbReference type="InterPro" id="IPR000326">
    <property type="entry name" value="PAP2/HPO"/>
</dbReference>
<feature type="region of interest" description="Disordered" evidence="1">
    <location>
        <begin position="331"/>
        <end position="372"/>
    </location>
</feature>
<dbReference type="PANTHER" id="PTHR34599">
    <property type="entry name" value="PEROXIDASE-RELATED"/>
    <property type="match status" value="1"/>
</dbReference>
<dbReference type="RefSeq" id="WP_201077755.1">
    <property type="nucleotide sequence ID" value="NZ_CP067420.1"/>
</dbReference>
<evidence type="ECO:0000313" key="4">
    <source>
        <dbReference type="Proteomes" id="UP000595197"/>
    </source>
</evidence>
<evidence type="ECO:0000259" key="2">
    <source>
        <dbReference type="Pfam" id="PF01569"/>
    </source>
</evidence>